<reference evidence="3 4" key="1">
    <citation type="submission" date="2016-11" db="EMBL/GenBank/DDBJ databases">
        <authorList>
            <person name="Jaros S."/>
            <person name="Januszkiewicz K."/>
            <person name="Wedrychowicz H."/>
        </authorList>
    </citation>
    <scope>NUCLEOTIDE SEQUENCE [LARGE SCALE GENOMIC DNA]</scope>
    <source>
        <strain evidence="3 4">DSM 21074</strain>
    </source>
</reference>
<dbReference type="EMBL" id="FQYN01000008">
    <property type="protein sequence ID" value="SHJ59590.1"/>
    <property type="molecule type" value="Genomic_DNA"/>
</dbReference>
<dbReference type="GO" id="GO:0004622">
    <property type="term" value="F:phosphatidylcholine lysophospholipase activity"/>
    <property type="evidence" value="ECO:0007669"/>
    <property type="project" value="TreeGrafter"/>
</dbReference>
<evidence type="ECO:0000259" key="2">
    <source>
        <dbReference type="Pfam" id="PF18998"/>
    </source>
</evidence>
<name>A0A1M6KL50_9BACT</name>
<dbReference type="SUPFAM" id="SSF52266">
    <property type="entry name" value="SGNH hydrolase"/>
    <property type="match status" value="1"/>
</dbReference>
<dbReference type="Proteomes" id="UP000184418">
    <property type="component" value="Unassembled WGS sequence"/>
</dbReference>
<organism evidence="3 4">
    <name type="scientific">Hymenobacter daecheongensis DSM 21074</name>
    <dbReference type="NCBI Taxonomy" id="1121955"/>
    <lineage>
        <taxon>Bacteria</taxon>
        <taxon>Pseudomonadati</taxon>
        <taxon>Bacteroidota</taxon>
        <taxon>Cytophagia</taxon>
        <taxon>Cytophagales</taxon>
        <taxon>Hymenobacteraceae</taxon>
        <taxon>Hymenobacter</taxon>
    </lineage>
</organism>
<proteinExistence type="predicted"/>
<sequence>MHTILPPAPPFVFRLLRWPIIVLALVLFAPLLGQAQVKIMPFGASTTQGDANYNSYRRALWQKLQAGNYSVDFVGSQKGNYNAPTPNPDFDLDHEGHWGWLAGQLLVDAQSWAATYQPDIVLMHVGTNDMMIDNGIEDTKVEIGEIIDRLRLGQPNVTVLLAQLLPVAPSGPNSNITALNALLPQLAQQKSTAQSRILIVDQNTGFNPTTDTYDGIHLLAAGEAEMASRWYAALQPLLGPPPAPAHTLLVNVSGSGTVSRSPDQASYASGSTVTLTATPAAGQQFLGWSGAASGTTNPLSVTLTSDKVVTATFGPLPAAPAFAVVSFTLVNADTDQDIKTLTAGDTLTLSSLPTRNLNLRANTSPATVGSVVFSLSGAQARSHTESMAPYALFSDSQGDYFAWTPTGGSYSLTATPYAEGAGGGAAGTPLTLGFFVRDQPNPVFYALMVNVSGSGTVSRSPDQATYASGSVVTLTATPAAGQQFTGWSSDSVSLGTANPLNVTVTSSRVITARFGMLAAAPAFAVASFTLVNADTDQDIKVLSAGTRLNLAALPTRNLNVRANTSPATVGSVVFSLSGAQARSQTESVAPYALFSDASGDYNPWTPAVGAYSLTATPYSGAGGAGAAGTALTLSFSVIDSTAQTPAVTGLMLVNADTDADIQPMTDGMTLELAALPTRNLNIRAVTSSATVGSVVFALSGAQVRGHSESVAPYALFSDVQGDYSAWTPALGSYSLTATPYAGAAGAGAAGQPLALSFLVLEQKAAKASAAVPETAQVYPNPSSDGRFTVRLPRQRAAVAYTVVSAYGKVMTTGKWSVSQQDAPLTLDLARQLPERGLYYLLLESPGLHARLKLLRH</sequence>
<feature type="domain" description="Bacterial repeat" evidence="2">
    <location>
        <begin position="445"/>
        <end position="514"/>
    </location>
</feature>
<dbReference type="InterPro" id="IPR013830">
    <property type="entry name" value="SGNH_hydro"/>
</dbReference>
<dbReference type="InterPro" id="IPR036514">
    <property type="entry name" value="SGNH_hydro_sf"/>
</dbReference>
<dbReference type="Pfam" id="PF18998">
    <property type="entry name" value="Flg_new_2"/>
    <property type="match status" value="2"/>
</dbReference>
<dbReference type="InterPro" id="IPR051532">
    <property type="entry name" value="Ester_Hydrolysis_Enzymes"/>
</dbReference>
<dbReference type="Pfam" id="PF13472">
    <property type="entry name" value="Lipase_GDSL_2"/>
    <property type="match status" value="1"/>
</dbReference>
<feature type="domain" description="Bacterial repeat" evidence="2">
    <location>
        <begin position="247"/>
        <end position="313"/>
    </location>
</feature>
<dbReference type="RefSeq" id="WP_073111540.1">
    <property type="nucleotide sequence ID" value="NZ_FQYN01000008.1"/>
</dbReference>
<dbReference type="PANTHER" id="PTHR30383">
    <property type="entry name" value="THIOESTERASE 1/PROTEASE 1/LYSOPHOSPHOLIPASE L1"/>
    <property type="match status" value="1"/>
</dbReference>
<gene>
    <name evidence="3" type="ORF">SAMN02745146_3473</name>
</gene>
<dbReference type="InterPro" id="IPR044060">
    <property type="entry name" value="Bacterial_rp_domain"/>
</dbReference>
<evidence type="ECO:0000313" key="4">
    <source>
        <dbReference type="Proteomes" id="UP000184418"/>
    </source>
</evidence>
<protein>
    <submittedName>
        <fullName evidence="3">Repeat domain (List_Bact_rpt)</fullName>
    </submittedName>
</protein>
<dbReference type="CDD" id="cd01833">
    <property type="entry name" value="XynB_like"/>
    <property type="match status" value="1"/>
</dbReference>
<dbReference type="Gene3D" id="3.40.50.1110">
    <property type="entry name" value="SGNH hydrolase"/>
    <property type="match status" value="1"/>
</dbReference>
<keyword evidence="4" id="KW-1185">Reference proteome</keyword>
<dbReference type="PANTHER" id="PTHR30383:SF2">
    <property type="entry name" value="CELLULOSE-BINDING PROTEIN"/>
    <property type="match status" value="1"/>
</dbReference>
<evidence type="ECO:0000259" key="1">
    <source>
        <dbReference type="Pfam" id="PF13472"/>
    </source>
</evidence>
<feature type="domain" description="SGNH hydrolase-type esterase" evidence="1">
    <location>
        <begin position="42"/>
        <end position="223"/>
    </location>
</feature>
<evidence type="ECO:0000313" key="3">
    <source>
        <dbReference type="EMBL" id="SHJ59590.1"/>
    </source>
</evidence>
<dbReference type="AlphaFoldDB" id="A0A1M6KL50"/>
<accession>A0A1M6KL50</accession>
<dbReference type="STRING" id="1121955.SAMN02745146_3473"/>